<evidence type="ECO:0000313" key="8">
    <source>
        <dbReference type="EMBL" id="EER57902.1"/>
    </source>
</evidence>
<name>C5TC94_ACIDE</name>
<dbReference type="EMBL" id="ACQT01000425">
    <property type="protein sequence ID" value="EER57902.1"/>
    <property type="molecule type" value="Genomic_DNA"/>
</dbReference>
<dbReference type="InterPro" id="IPR043143">
    <property type="entry name" value="Mal/L-sulf/L-lact_DH-like_NADP"/>
</dbReference>
<dbReference type="EC" id="1.5.1.21" evidence="5"/>
<dbReference type="InterPro" id="IPR043144">
    <property type="entry name" value="Mal/L-sulf/L-lact_DH-like_ah"/>
</dbReference>
<comment type="caution">
    <text evidence="8">The sequence shown here is derived from an EMBL/GenBank/DDBJ whole genome shotgun (WGS) entry which is preliminary data.</text>
</comment>
<feature type="region of interest" description="Disordered" evidence="7">
    <location>
        <begin position="1"/>
        <end position="31"/>
    </location>
</feature>
<accession>C5TC94</accession>
<sequence length="376" mass="39799">MQPHMQPHGQGTHRRGRRDNGGLRPPTVQTMPHAPATQHIAFAELQALLTQIFLRHGTSPEVAAILAANCASAQRDGADSHGIFRIPGYLSTLASGWVNGRAVPQVEDVAPGYVAVDAGNGFAQPALEAARGLLIDKARRNGIALLAIRNSHHFAALWPDVEPFAREGLVALAFVNSMACVVPTGGHKALFGTNPIAFAAPRAGGDPLVFDLATSAIAHGDVQIAAREGHRLPEGYGVDRLGQPTCDPAAILDGGALLPFGGYKGSALSMMVELLAAALTGGNFSFEFDWSQHPGAKTPWTGELLIVIDPSKGAGNQFARRTETLVQHMRGAGQNRQPGDRRYQQRAQSDRDGIAITGEELARLHELAAAPLPPAR</sequence>
<reference evidence="8 9" key="1">
    <citation type="submission" date="2009-05" db="EMBL/GenBank/DDBJ databases">
        <title>The draft genome of Acidovorax delafieldii 2AN.</title>
        <authorList>
            <consortium name="US DOE Joint Genome Institute (JGI-PGF)"/>
            <person name="Lucas S."/>
            <person name="Copeland A."/>
            <person name="Lapidus A."/>
            <person name="Glavina del Rio T."/>
            <person name="Tice H."/>
            <person name="Bruce D."/>
            <person name="Goodwin L."/>
            <person name="Pitluck S."/>
            <person name="Larimer F."/>
            <person name="Land M.L."/>
            <person name="Hauser L."/>
            <person name="Shelobolina E.S."/>
            <person name="Picardal F."/>
            <person name="Roden E."/>
            <person name="Emerson D."/>
        </authorList>
    </citation>
    <scope>NUCLEOTIDE SEQUENCE [LARGE SCALE GENOMIC DNA]</scope>
    <source>
        <strain evidence="8 9">2AN</strain>
    </source>
</reference>
<dbReference type="Gene3D" id="3.30.1370.60">
    <property type="entry name" value="Hypothetical oxidoreductase yiak, domain 2"/>
    <property type="match status" value="1"/>
</dbReference>
<dbReference type="PANTHER" id="PTHR11091:SF0">
    <property type="entry name" value="MALATE DEHYDROGENASE"/>
    <property type="match status" value="1"/>
</dbReference>
<dbReference type="Gene3D" id="1.10.1530.10">
    <property type="match status" value="1"/>
</dbReference>
<proteinExistence type="inferred from homology"/>
<dbReference type="AlphaFoldDB" id="C5TC94"/>
<gene>
    <name evidence="8" type="ORF">AcdelDRAFT_4525</name>
</gene>
<evidence type="ECO:0000313" key="9">
    <source>
        <dbReference type="Proteomes" id="UP000003856"/>
    </source>
</evidence>
<comment type="catalytic activity">
    <reaction evidence="4">
        <text>L-proline + NADP(+) = 1-pyrroline-2-carboxylate + NADPH + H(+)</text>
        <dbReference type="Rhea" id="RHEA:20317"/>
        <dbReference type="ChEBI" id="CHEBI:15378"/>
        <dbReference type="ChEBI" id="CHEBI:39785"/>
        <dbReference type="ChEBI" id="CHEBI:57783"/>
        <dbReference type="ChEBI" id="CHEBI:58349"/>
        <dbReference type="ChEBI" id="CHEBI:60039"/>
        <dbReference type="EC" id="1.5.1.21"/>
    </reaction>
</comment>
<dbReference type="InterPro" id="IPR036111">
    <property type="entry name" value="Mal/L-sulfo/L-lacto_DH-like_sf"/>
</dbReference>
<evidence type="ECO:0000256" key="2">
    <source>
        <dbReference type="ARBA" id="ARBA00023002"/>
    </source>
</evidence>
<feature type="region of interest" description="Disordered" evidence="7">
    <location>
        <begin position="330"/>
        <end position="352"/>
    </location>
</feature>
<protein>
    <recommendedName>
        <fullName evidence="6">Delta(1)-pyrroline-2-carboxylate/Delta(1)-piperideine-2-carboxylate reductase</fullName>
        <ecNumber evidence="5">1.5.1.21</ecNumber>
    </recommendedName>
</protein>
<dbReference type="PANTHER" id="PTHR11091">
    <property type="entry name" value="OXIDOREDUCTASE-RELATED"/>
    <property type="match status" value="1"/>
</dbReference>
<comment type="similarity">
    <text evidence="1">Belongs to the LDH2/MDH2 oxidoreductase family.</text>
</comment>
<dbReference type="GO" id="GO:0047125">
    <property type="term" value="F:delta1-piperideine-2-carboxylate reductase activity"/>
    <property type="evidence" value="ECO:0007669"/>
    <property type="project" value="UniProtKB-EC"/>
</dbReference>
<dbReference type="SUPFAM" id="SSF89733">
    <property type="entry name" value="L-sulfolactate dehydrogenase-like"/>
    <property type="match status" value="1"/>
</dbReference>
<keyword evidence="9" id="KW-1185">Reference proteome</keyword>
<evidence type="ECO:0000256" key="3">
    <source>
        <dbReference type="ARBA" id="ARBA00050122"/>
    </source>
</evidence>
<organism evidence="8 9">
    <name type="scientific">Acidovorax delafieldii 2AN</name>
    <dbReference type="NCBI Taxonomy" id="573060"/>
    <lineage>
        <taxon>Bacteria</taxon>
        <taxon>Pseudomonadati</taxon>
        <taxon>Pseudomonadota</taxon>
        <taxon>Betaproteobacteria</taxon>
        <taxon>Burkholderiales</taxon>
        <taxon>Comamonadaceae</taxon>
        <taxon>Acidovorax</taxon>
    </lineage>
</organism>
<evidence type="ECO:0000256" key="6">
    <source>
        <dbReference type="ARBA" id="ARBA00068106"/>
    </source>
</evidence>
<keyword evidence="2" id="KW-0560">Oxidoreductase</keyword>
<feature type="compositionally biased region" description="Basic and acidic residues" evidence="7">
    <location>
        <begin position="338"/>
        <end position="352"/>
    </location>
</feature>
<dbReference type="Proteomes" id="UP000003856">
    <property type="component" value="Unassembled WGS sequence"/>
</dbReference>
<dbReference type="FunFam" id="3.30.1370.60:FF:000002">
    <property type="entry name" value="Malate/L-lactate family dehydrogenase"/>
    <property type="match status" value="1"/>
</dbReference>
<evidence type="ECO:0000256" key="1">
    <source>
        <dbReference type="ARBA" id="ARBA00006056"/>
    </source>
</evidence>
<evidence type="ECO:0000256" key="5">
    <source>
        <dbReference type="ARBA" id="ARBA00066966"/>
    </source>
</evidence>
<comment type="catalytic activity">
    <reaction evidence="3">
        <text>L-pipecolate + NADP(+) = Delta(1)-piperideine-2-carboxylate + NADPH + H(+)</text>
        <dbReference type="Rhea" id="RHEA:12524"/>
        <dbReference type="ChEBI" id="CHEBI:15378"/>
        <dbReference type="ChEBI" id="CHEBI:57783"/>
        <dbReference type="ChEBI" id="CHEBI:58349"/>
        <dbReference type="ChEBI" id="CHEBI:61185"/>
        <dbReference type="ChEBI" id="CHEBI:77631"/>
        <dbReference type="EC" id="1.5.1.21"/>
    </reaction>
</comment>
<dbReference type="Pfam" id="PF02615">
    <property type="entry name" value="Ldh_2"/>
    <property type="match status" value="1"/>
</dbReference>
<evidence type="ECO:0000256" key="7">
    <source>
        <dbReference type="SAM" id="MobiDB-lite"/>
    </source>
</evidence>
<dbReference type="PATRIC" id="fig|573060.9.peg.388"/>
<dbReference type="GO" id="GO:0006560">
    <property type="term" value="P:proline metabolic process"/>
    <property type="evidence" value="ECO:0007669"/>
    <property type="project" value="UniProtKB-ARBA"/>
</dbReference>
<evidence type="ECO:0000256" key="4">
    <source>
        <dbReference type="ARBA" id="ARBA00052446"/>
    </source>
</evidence>
<dbReference type="GO" id="GO:0050241">
    <property type="term" value="F:pyrroline-2-carboxylate reductase activity"/>
    <property type="evidence" value="ECO:0007669"/>
    <property type="project" value="UniProtKB-ARBA"/>
</dbReference>
<dbReference type="InterPro" id="IPR003767">
    <property type="entry name" value="Malate/L-lactate_DH-like"/>
</dbReference>